<dbReference type="GO" id="GO:0005741">
    <property type="term" value="C:mitochondrial outer membrane"/>
    <property type="evidence" value="ECO:0007669"/>
    <property type="project" value="UniProtKB-SubCell"/>
</dbReference>
<evidence type="ECO:0000256" key="12">
    <source>
        <dbReference type="ARBA" id="ARBA00023128"/>
    </source>
</evidence>
<dbReference type="Gene3D" id="1.20.120.550">
    <property type="entry name" value="Membrane associated eicosanoid/glutathione metabolism-like domain"/>
    <property type="match status" value="1"/>
</dbReference>
<keyword evidence="12" id="KW-0496">Mitochondrion</keyword>
<dbReference type="GO" id="GO:0004364">
    <property type="term" value="F:glutathione transferase activity"/>
    <property type="evidence" value="ECO:0007669"/>
    <property type="project" value="UniProtKB-EC"/>
</dbReference>
<evidence type="ECO:0000256" key="10">
    <source>
        <dbReference type="ARBA" id="ARBA00022989"/>
    </source>
</evidence>
<protein>
    <recommendedName>
        <fullName evidence="15">Microsomal glutathione S-transferase 1</fullName>
        <ecNumber evidence="5">2.5.1.18</ecNumber>
    </recommendedName>
</protein>
<reference evidence="18" key="2">
    <citation type="submission" date="2019-06" db="EMBL/GenBank/DDBJ databases">
        <title>Genomics analysis of Aphanomyces spp. identifies a new class of oomycete effector associated with host adaptation.</title>
        <authorList>
            <person name="Gaulin E."/>
        </authorList>
    </citation>
    <scope>NUCLEOTIDE SEQUENCE</scope>
    <source>
        <strain evidence="18">CBS 578.67</strain>
    </source>
</reference>
<comment type="subunit">
    <text evidence="14">Homotrimer; The trimer binds only one molecule of glutathione.</text>
</comment>
<evidence type="ECO:0000256" key="9">
    <source>
        <dbReference type="ARBA" id="ARBA00022824"/>
    </source>
</evidence>
<keyword evidence="7 17" id="KW-0812">Transmembrane</keyword>
<evidence type="ECO:0000313" key="20">
    <source>
        <dbReference type="Proteomes" id="UP000332933"/>
    </source>
</evidence>
<evidence type="ECO:0000313" key="19">
    <source>
        <dbReference type="EMBL" id="VFT89242.1"/>
    </source>
</evidence>
<evidence type="ECO:0000256" key="1">
    <source>
        <dbReference type="ARBA" id="ARBA00003701"/>
    </source>
</evidence>
<dbReference type="PANTHER" id="PTHR10689">
    <property type="entry name" value="MICROSOMAL GLUTATHIONE S-TRANSFERASE 1"/>
    <property type="match status" value="1"/>
</dbReference>
<keyword evidence="11" id="KW-0007">Acetylation</keyword>
<evidence type="ECO:0000256" key="4">
    <source>
        <dbReference type="ARBA" id="ARBA00010459"/>
    </source>
</evidence>
<feature type="transmembrane region" description="Helical" evidence="17">
    <location>
        <begin position="133"/>
        <end position="157"/>
    </location>
</feature>
<evidence type="ECO:0000256" key="3">
    <source>
        <dbReference type="ARBA" id="ARBA00004477"/>
    </source>
</evidence>
<comment type="function">
    <text evidence="1">Conjugation of reduced glutathione to a wide number of exogenous and endogenous hydrophobic electrophiles.</text>
</comment>
<evidence type="ECO:0000256" key="6">
    <source>
        <dbReference type="ARBA" id="ARBA00022679"/>
    </source>
</evidence>
<evidence type="ECO:0000256" key="16">
    <source>
        <dbReference type="ARBA" id="ARBA00049385"/>
    </source>
</evidence>
<keyword evidence="8" id="KW-1000">Mitochondrion outer membrane</keyword>
<evidence type="ECO:0000256" key="11">
    <source>
        <dbReference type="ARBA" id="ARBA00022990"/>
    </source>
</evidence>
<dbReference type="AlphaFoldDB" id="A0A485KVH2"/>
<dbReference type="InterPro" id="IPR001129">
    <property type="entry name" value="Membr-assoc_MAPEG"/>
</dbReference>
<evidence type="ECO:0000256" key="17">
    <source>
        <dbReference type="SAM" id="Phobius"/>
    </source>
</evidence>
<keyword evidence="13 17" id="KW-0472">Membrane</keyword>
<proteinExistence type="inferred from homology"/>
<dbReference type="PANTHER" id="PTHR10689:SF6">
    <property type="entry name" value="MICROSOMAL GLUTATHIONE S-TRANSFERASE 1"/>
    <property type="match status" value="1"/>
</dbReference>
<evidence type="ECO:0000256" key="2">
    <source>
        <dbReference type="ARBA" id="ARBA00004294"/>
    </source>
</evidence>
<dbReference type="OrthoDB" id="193139at2759"/>
<evidence type="ECO:0000256" key="14">
    <source>
        <dbReference type="ARBA" id="ARBA00038540"/>
    </source>
</evidence>
<dbReference type="EMBL" id="VJMH01005359">
    <property type="protein sequence ID" value="KAF0696892.1"/>
    <property type="molecule type" value="Genomic_DNA"/>
</dbReference>
<dbReference type="InterPro" id="IPR023352">
    <property type="entry name" value="MAPEG-like_dom_sf"/>
</dbReference>
<feature type="transmembrane region" description="Helical" evidence="17">
    <location>
        <begin position="108"/>
        <end position="127"/>
    </location>
</feature>
<keyword evidence="9" id="KW-0256">Endoplasmic reticulum</keyword>
<dbReference type="EC" id="2.5.1.18" evidence="5"/>
<dbReference type="GO" id="GO:0005789">
    <property type="term" value="C:endoplasmic reticulum membrane"/>
    <property type="evidence" value="ECO:0007669"/>
    <property type="project" value="UniProtKB-SubCell"/>
</dbReference>
<comment type="similarity">
    <text evidence="4">Belongs to the MAPEG family.</text>
</comment>
<evidence type="ECO:0000313" key="18">
    <source>
        <dbReference type="EMBL" id="KAF0696892.1"/>
    </source>
</evidence>
<evidence type="ECO:0000256" key="13">
    <source>
        <dbReference type="ARBA" id="ARBA00023136"/>
    </source>
</evidence>
<dbReference type="InterPro" id="IPR040162">
    <property type="entry name" value="MGST1-like"/>
</dbReference>
<feature type="transmembrane region" description="Helical" evidence="17">
    <location>
        <begin position="14"/>
        <end position="35"/>
    </location>
</feature>
<evidence type="ECO:0000256" key="8">
    <source>
        <dbReference type="ARBA" id="ARBA00022787"/>
    </source>
</evidence>
<sequence length="160" mass="17165">MAAARFAALTDTQVVMACTVVLYLKYWVCLILGAMSKYPAGSRPPEDGPPGKQSFGLAADDDKVVKAAKVNEMRWNRIVGNDIENIPIGLIMSWACVVCRADPATTKAAVVVFTSARVFHSIFYAIALSRPRGFAYLVQTGCIMTLAWNGLTGAFAASSP</sequence>
<dbReference type="Proteomes" id="UP000332933">
    <property type="component" value="Unassembled WGS sequence"/>
</dbReference>
<comment type="catalytic activity">
    <reaction evidence="16">
        <text>RX + glutathione = an S-substituted glutathione + a halide anion + H(+)</text>
        <dbReference type="Rhea" id="RHEA:16437"/>
        <dbReference type="ChEBI" id="CHEBI:15378"/>
        <dbReference type="ChEBI" id="CHEBI:16042"/>
        <dbReference type="ChEBI" id="CHEBI:17792"/>
        <dbReference type="ChEBI" id="CHEBI:57925"/>
        <dbReference type="ChEBI" id="CHEBI:90779"/>
        <dbReference type="EC" id="2.5.1.18"/>
    </reaction>
    <physiologicalReaction direction="left-to-right" evidence="16">
        <dbReference type="Rhea" id="RHEA:16438"/>
    </physiologicalReaction>
</comment>
<dbReference type="EMBL" id="CAADRA010005380">
    <property type="protein sequence ID" value="VFT89242.1"/>
    <property type="molecule type" value="Genomic_DNA"/>
</dbReference>
<reference evidence="19 20" key="1">
    <citation type="submission" date="2019-03" db="EMBL/GenBank/DDBJ databases">
        <authorList>
            <person name="Gaulin E."/>
            <person name="Dumas B."/>
        </authorList>
    </citation>
    <scope>NUCLEOTIDE SEQUENCE [LARGE SCALE GENOMIC DNA]</scope>
    <source>
        <strain evidence="19">CBS 568.67</strain>
    </source>
</reference>
<gene>
    <name evidence="19" type="primary">Aste57867_12391</name>
    <name evidence="18" type="ORF">As57867_012345</name>
    <name evidence="19" type="ORF">ASTE57867_12391</name>
</gene>
<dbReference type="Pfam" id="PF01124">
    <property type="entry name" value="MAPEG"/>
    <property type="match status" value="1"/>
</dbReference>
<evidence type="ECO:0000256" key="15">
    <source>
        <dbReference type="ARBA" id="ARBA00039397"/>
    </source>
</evidence>
<comment type="subcellular location">
    <subcellularLocation>
        <location evidence="3">Endoplasmic reticulum membrane</location>
        <topology evidence="3">Multi-pass membrane protein</topology>
    </subcellularLocation>
    <subcellularLocation>
        <location evidence="2">Mitochondrion outer membrane</location>
    </subcellularLocation>
</comment>
<evidence type="ECO:0000256" key="7">
    <source>
        <dbReference type="ARBA" id="ARBA00022692"/>
    </source>
</evidence>
<organism evidence="19 20">
    <name type="scientific">Aphanomyces stellatus</name>
    <dbReference type="NCBI Taxonomy" id="120398"/>
    <lineage>
        <taxon>Eukaryota</taxon>
        <taxon>Sar</taxon>
        <taxon>Stramenopiles</taxon>
        <taxon>Oomycota</taxon>
        <taxon>Saprolegniomycetes</taxon>
        <taxon>Saprolegniales</taxon>
        <taxon>Verrucalvaceae</taxon>
        <taxon>Aphanomyces</taxon>
    </lineage>
</organism>
<evidence type="ECO:0000256" key="5">
    <source>
        <dbReference type="ARBA" id="ARBA00012452"/>
    </source>
</evidence>
<name>A0A485KVH2_9STRA</name>
<keyword evidence="6" id="KW-0808">Transferase</keyword>
<dbReference type="SUPFAM" id="SSF161084">
    <property type="entry name" value="MAPEG domain-like"/>
    <property type="match status" value="1"/>
</dbReference>
<keyword evidence="10 17" id="KW-1133">Transmembrane helix</keyword>
<accession>A0A485KVH2</accession>
<keyword evidence="20" id="KW-1185">Reference proteome</keyword>